<dbReference type="OrthoDB" id="5287517at2759"/>
<dbReference type="GeneID" id="93582358"/>
<feature type="compositionally biased region" description="Low complexity" evidence="1">
    <location>
        <begin position="248"/>
        <end position="262"/>
    </location>
</feature>
<evidence type="ECO:0000256" key="1">
    <source>
        <dbReference type="SAM" id="MobiDB-lite"/>
    </source>
</evidence>
<dbReference type="SUPFAM" id="SSF81383">
    <property type="entry name" value="F-box domain"/>
    <property type="match status" value="1"/>
</dbReference>
<evidence type="ECO:0000313" key="3">
    <source>
        <dbReference type="Proteomes" id="UP000283090"/>
    </source>
</evidence>
<feature type="region of interest" description="Disordered" evidence="1">
    <location>
        <begin position="248"/>
        <end position="269"/>
    </location>
</feature>
<dbReference type="EMBL" id="SAEB01000001">
    <property type="protein sequence ID" value="RVD89023.1"/>
    <property type="molecule type" value="Genomic_DNA"/>
</dbReference>
<accession>A0A437ACN5</accession>
<keyword evidence="3" id="KW-1185">Reference proteome</keyword>
<protein>
    <submittedName>
        <fullName evidence="2">Uncharacterized protein</fullName>
    </submittedName>
</protein>
<reference evidence="2 3" key="1">
    <citation type="submission" date="2019-01" db="EMBL/GenBank/DDBJ databases">
        <title>Intercellular communication is required for trap formation in the nematode-trapping fungus Duddingtonia flagrans.</title>
        <authorList>
            <person name="Youssar L."/>
            <person name="Wernet V."/>
            <person name="Hensel N."/>
            <person name="Hildebrandt H.-G."/>
            <person name="Fischer R."/>
        </authorList>
    </citation>
    <scope>NUCLEOTIDE SEQUENCE [LARGE SCALE GENOMIC DNA]</scope>
    <source>
        <strain evidence="2 3">CBS H-5679</strain>
    </source>
</reference>
<dbReference type="VEuPathDB" id="FungiDB:DFL_000047"/>
<dbReference type="InterPro" id="IPR036047">
    <property type="entry name" value="F-box-like_dom_sf"/>
</dbReference>
<dbReference type="CDD" id="cd09917">
    <property type="entry name" value="F-box_SF"/>
    <property type="match status" value="1"/>
</dbReference>
<dbReference type="AlphaFoldDB" id="A0A437ACN5"/>
<proteinExistence type="predicted"/>
<organism evidence="2 3">
    <name type="scientific">Arthrobotrys flagrans</name>
    <name type="common">Nematode-trapping fungus</name>
    <name type="synonym">Trichothecium flagrans</name>
    <dbReference type="NCBI Taxonomy" id="97331"/>
    <lineage>
        <taxon>Eukaryota</taxon>
        <taxon>Fungi</taxon>
        <taxon>Dikarya</taxon>
        <taxon>Ascomycota</taxon>
        <taxon>Pezizomycotina</taxon>
        <taxon>Orbiliomycetes</taxon>
        <taxon>Orbiliales</taxon>
        <taxon>Orbiliaceae</taxon>
        <taxon>Arthrobotrys</taxon>
    </lineage>
</organism>
<comment type="caution">
    <text evidence="2">The sequence shown here is derived from an EMBL/GenBank/DDBJ whole genome shotgun (WGS) entry which is preliminary data.</text>
</comment>
<gene>
    <name evidence="2" type="ORF">DFL_000047</name>
</gene>
<dbReference type="Proteomes" id="UP000283090">
    <property type="component" value="Unassembled WGS sequence"/>
</dbReference>
<sequence>MGPFTLDHLPSEIILQCCKYFDDYIILSTLRPVCRSWCYATEIKIPTGTMAGLPPALWEKILSYNMDYRTFHAISQTCSSLRSLTKTSRISRVQDSAYRLPALAAPVCPAMTTKVVQHLAFESICCRIETGSLIYHKSGNCCPNDVLSFPVAEENATNPPVSKILVKFSSKYGVSLRPVLIDRPRRESEGGVTVGDVYKAIQRLFAEPLSQKQIVAMKQIRDWEARKHEAAKQSLARIEQLGAIGVRTATTSPTTPARGPSPEQGPEKEPVIEHDDAIIYLDYPFEADALPHTHNTVRRQREFLHDFPYVYASVHVGAVVNSVQIFNLTYH</sequence>
<name>A0A437ACN5_ARTFL</name>
<evidence type="ECO:0000313" key="2">
    <source>
        <dbReference type="EMBL" id="RVD89023.1"/>
    </source>
</evidence>
<dbReference type="RefSeq" id="XP_067494567.1">
    <property type="nucleotide sequence ID" value="XM_067633838.1"/>
</dbReference>